<evidence type="ECO:0000313" key="2">
    <source>
        <dbReference type="Proteomes" id="UP000663865"/>
    </source>
</evidence>
<proteinExistence type="predicted"/>
<dbReference type="AlphaFoldDB" id="A0A818SDN4"/>
<dbReference type="EMBL" id="CAJNYV010004418">
    <property type="protein sequence ID" value="CAF3671395.1"/>
    <property type="molecule type" value="Genomic_DNA"/>
</dbReference>
<protein>
    <submittedName>
        <fullName evidence="1">Uncharacterized protein</fullName>
    </submittedName>
</protein>
<reference evidence="1" key="1">
    <citation type="submission" date="2021-02" db="EMBL/GenBank/DDBJ databases">
        <authorList>
            <person name="Nowell W R."/>
        </authorList>
    </citation>
    <scope>NUCLEOTIDE SEQUENCE</scope>
</reference>
<sequence length="273" mass="30633">MATILTNGTTKQKPRLDYNSYSYAIDRSTKHICRVDGTTLQLRKFDEQVAHRAINTQETPDTIATNCYKDLSDPSIARLPLRDNIKRRIRILHQKNQLVKEPNDPKFAPVPIAFTKTVLGYLFLRYDTGSGTLLDTANNIDSLIHIIFANLGEFLVDGTFKVALGHQNQYESGPLFTHNIHKIAALAFLKLTNVINGFEHLSIDLGDDNETILDYFEETYIGERVIVKSSRRHAFEANSGTGKDDRTALICVSAGGFVLSPLFLYSGKHLMDS</sequence>
<comment type="caution">
    <text evidence="1">The sequence shown here is derived from an EMBL/GenBank/DDBJ whole genome shotgun (WGS) entry which is preliminary data.</text>
</comment>
<accession>A0A818SDN4</accession>
<name>A0A818SDN4_9BILA</name>
<organism evidence="1 2">
    <name type="scientific">Rotaria socialis</name>
    <dbReference type="NCBI Taxonomy" id="392032"/>
    <lineage>
        <taxon>Eukaryota</taxon>
        <taxon>Metazoa</taxon>
        <taxon>Spiralia</taxon>
        <taxon>Gnathifera</taxon>
        <taxon>Rotifera</taxon>
        <taxon>Eurotatoria</taxon>
        <taxon>Bdelloidea</taxon>
        <taxon>Philodinida</taxon>
        <taxon>Philodinidae</taxon>
        <taxon>Rotaria</taxon>
    </lineage>
</organism>
<gene>
    <name evidence="1" type="ORF">KIK155_LOCUS24698</name>
</gene>
<dbReference type="Proteomes" id="UP000663865">
    <property type="component" value="Unassembled WGS sequence"/>
</dbReference>
<evidence type="ECO:0000313" key="1">
    <source>
        <dbReference type="EMBL" id="CAF3671395.1"/>
    </source>
</evidence>